<dbReference type="SUPFAM" id="SSF48150">
    <property type="entry name" value="DNA-glycosylase"/>
    <property type="match status" value="1"/>
</dbReference>
<evidence type="ECO:0000313" key="7">
    <source>
        <dbReference type="Proteomes" id="UP001516662"/>
    </source>
</evidence>
<dbReference type="InterPro" id="IPR051912">
    <property type="entry name" value="Alkylbase_DNA_Glycosylase/TA"/>
</dbReference>
<dbReference type="InterPro" id="IPR003265">
    <property type="entry name" value="HhH-GPD_domain"/>
</dbReference>
<dbReference type="EMBL" id="JADCLJ010000014">
    <property type="protein sequence ID" value="MBE4907674.1"/>
    <property type="molecule type" value="Genomic_DNA"/>
</dbReference>
<comment type="caution">
    <text evidence="6">The sequence shown here is derived from an EMBL/GenBank/DDBJ whole genome shotgun (WGS) entry which is preliminary data.</text>
</comment>
<reference evidence="6 7" key="1">
    <citation type="submission" date="2020-10" db="EMBL/GenBank/DDBJ databases">
        <title>Bacillus sp. HD4P25, an endophyte from a halophyte.</title>
        <authorList>
            <person name="Sun J.-Q."/>
        </authorList>
    </citation>
    <scope>NUCLEOTIDE SEQUENCE [LARGE SCALE GENOMIC DNA]</scope>
    <source>
        <strain evidence="6 7">YIM 93174</strain>
    </source>
</reference>
<dbReference type="SMART" id="SM00478">
    <property type="entry name" value="ENDO3c"/>
    <property type="match status" value="1"/>
</dbReference>
<dbReference type="Gene3D" id="1.10.340.30">
    <property type="entry name" value="Hypothetical protein, domain 2"/>
    <property type="match status" value="1"/>
</dbReference>
<keyword evidence="4" id="KW-0234">DNA repair</keyword>
<evidence type="ECO:0000256" key="4">
    <source>
        <dbReference type="ARBA" id="ARBA00023204"/>
    </source>
</evidence>
<dbReference type="InterPro" id="IPR011257">
    <property type="entry name" value="DNA_glycosylase"/>
</dbReference>
<evidence type="ECO:0000256" key="3">
    <source>
        <dbReference type="ARBA" id="ARBA00022763"/>
    </source>
</evidence>
<dbReference type="Proteomes" id="UP001516662">
    <property type="component" value="Unassembled WGS sequence"/>
</dbReference>
<feature type="domain" description="HhH-GPD" evidence="5">
    <location>
        <begin position="42"/>
        <end position="202"/>
    </location>
</feature>
<protein>
    <recommendedName>
        <fullName evidence="2">DNA-3-methyladenine glycosylase II</fullName>
        <ecNumber evidence="2">3.2.2.21</ecNumber>
    </recommendedName>
</protein>
<dbReference type="PANTHER" id="PTHR43003">
    <property type="entry name" value="DNA-3-METHYLADENINE GLYCOSYLASE"/>
    <property type="match status" value="1"/>
</dbReference>
<proteinExistence type="predicted"/>
<sequence>MKEKLELLKKNDPILGQFIDVIGTLELTTREDHYLSLVNSIIGQQLSVKAAGTIFNRFVELTNHTVTPEIVLGLSDDQLREIGVSRPKISYIRDLSQKVSEKKLRLDTLEELPNEEAMLALTAIKGIGNWTAEMFLIFSLGRENILSHLDVGLHRGAKWLYDSEDGKTTLIDKGKNWEPYQSLASLYLWEVVNRGLVTKYASFTEYQKNL</sequence>
<evidence type="ECO:0000313" key="6">
    <source>
        <dbReference type="EMBL" id="MBE4907674.1"/>
    </source>
</evidence>
<gene>
    <name evidence="6" type="ORF">IMZ08_06360</name>
</gene>
<dbReference type="RefSeq" id="WP_193535154.1">
    <property type="nucleotide sequence ID" value="NZ_JADCLJ010000014.1"/>
</dbReference>
<evidence type="ECO:0000259" key="5">
    <source>
        <dbReference type="SMART" id="SM00478"/>
    </source>
</evidence>
<dbReference type="CDD" id="cd00056">
    <property type="entry name" value="ENDO3c"/>
    <property type="match status" value="1"/>
</dbReference>
<comment type="catalytic activity">
    <reaction evidence="1">
        <text>Hydrolysis of alkylated DNA, releasing 3-methyladenine, 3-methylguanine, 7-methylguanine and 7-methyladenine.</text>
        <dbReference type="EC" id="3.2.2.21"/>
    </reaction>
</comment>
<dbReference type="Pfam" id="PF00730">
    <property type="entry name" value="HhH-GPD"/>
    <property type="match status" value="1"/>
</dbReference>
<dbReference type="EC" id="3.2.2.21" evidence="2"/>
<keyword evidence="7" id="KW-1185">Reference proteome</keyword>
<dbReference type="Gene3D" id="1.10.1670.40">
    <property type="match status" value="1"/>
</dbReference>
<evidence type="ECO:0000256" key="2">
    <source>
        <dbReference type="ARBA" id="ARBA00012000"/>
    </source>
</evidence>
<organism evidence="6 7">
    <name type="scientific">Litchfieldia luteola</name>
    <dbReference type="NCBI Taxonomy" id="682179"/>
    <lineage>
        <taxon>Bacteria</taxon>
        <taxon>Bacillati</taxon>
        <taxon>Bacillota</taxon>
        <taxon>Bacilli</taxon>
        <taxon>Bacillales</taxon>
        <taxon>Bacillaceae</taxon>
        <taxon>Litchfieldia</taxon>
    </lineage>
</organism>
<evidence type="ECO:0000256" key="1">
    <source>
        <dbReference type="ARBA" id="ARBA00000086"/>
    </source>
</evidence>
<name>A0ABR9QGP9_9BACI</name>
<accession>A0ABR9QGP9</accession>
<dbReference type="PANTHER" id="PTHR43003:SF5">
    <property type="entry name" value="DNA-3-METHYLADENINE GLYCOSYLASE"/>
    <property type="match status" value="1"/>
</dbReference>
<keyword evidence="3" id="KW-0227">DNA damage</keyword>